<sequence length="526" mass="58159">MPRQIETFPTRRAVGSKPNLTLSTMRIKALTTLAAALCLLVQTAAARDYAAEKYHIVGDGTTMNTAAIQQLVDRVSREGGGRIVFGHGRYLTGSFHMRSNVEVHVERGATILGSTSPFDYFNVTAHSGSETDRMDNAHLGLFVSHRARNISFTGEGTIDGQGLALALAADSLHHAGAYVDAHYNTRRMRPSELVRPTLFYLAETDGIRIEQLHLRNSSNWGLSFNMSRNITIRGIDLHNRAYWNNDGIDLTDCQRVTVTGCCINSADDGICLKSYNPDSGNDSIDVSHCEIRSSASAIKFGTGSYGGFRHVSIRHIRVLDTFRSAIAIESVDGAIIEHVSVEDVVATNTGNPIFIRLGQRAGQRPGAIRHIRLKDIFVQVPFGRPDADYDLRGPEVDFFHNAMPSPICGIPGNCIEDVELENIRIVCPGRATKGMAYLPLWRLDSVPERIKDYPEFTMFGELPSWGFYVRHVRGLSLKNVGLSLADADFRPAMVFDDAQDVRLEDIRLPRDGATRQIVYHNCGAQE</sequence>
<dbReference type="PANTHER" id="PTHR31339:SF0">
    <property type="entry name" value="PECTIN LYASE-LIKE SUPERFAMILY PROTEIN"/>
    <property type="match status" value="1"/>
</dbReference>
<dbReference type="InterPro" id="IPR051801">
    <property type="entry name" value="GH28_Enzymes"/>
</dbReference>
<comment type="similarity">
    <text evidence="1 4">Belongs to the glycosyl hydrolase 28 family.</text>
</comment>
<feature type="signal peptide" evidence="5">
    <location>
        <begin position="1"/>
        <end position="46"/>
    </location>
</feature>
<evidence type="ECO:0000256" key="5">
    <source>
        <dbReference type="SAM" id="SignalP"/>
    </source>
</evidence>
<dbReference type="PANTHER" id="PTHR31339">
    <property type="entry name" value="PECTIN LYASE-RELATED"/>
    <property type="match status" value="1"/>
</dbReference>
<evidence type="ECO:0000256" key="1">
    <source>
        <dbReference type="ARBA" id="ARBA00008834"/>
    </source>
</evidence>
<accession>L0JEZ9</accession>
<dbReference type="KEGG" id="pdt:Prede_1585"/>
<dbReference type="EMBL" id="CP003369">
    <property type="protein sequence ID" value="AGB28891.1"/>
    <property type="molecule type" value="Genomic_DNA"/>
</dbReference>
<dbReference type="InterPro" id="IPR000743">
    <property type="entry name" value="Glyco_hydro_28"/>
</dbReference>
<dbReference type="AlphaFoldDB" id="L0JEZ9"/>
<dbReference type="Proteomes" id="UP000010862">
    <property type="component" value="Chromosome 2"/>
</dbReference>
<evidence type="ECO:0000256" key="2">
    <source>
        <dbReference type="ARBA" id="ARBA00022801"/>
    </source>
</evidence>
<reference evidence="6" key="1">
    <citation type="submission" date="2012-02" db="EMBL/GenBank/DDBJ databases">
        <title>Complete sequence of chromosome 2 of Prevotella dentalis DSM 3688.</title>
        <authorList>
            <consortium name="US DOE Joint Genome Institute (JGI-PGF)"/>
            <person name="Lucas S."/>
            <person name="Copeland A."/>
            <person name="Lapidus A."/>
            <person name="Glavina del Rio T."/>
            <person name="Dalin E."/>
            <person name="Tice H."/>
            <person name="Bruce D."/>
            <person name="Goodwin L."/>
            <person name="Pitluck S."/>
            <person name="Peters L."/>
            <person name="Mikhailova N."/>
            <person name="Chertkov O."/>
            <person name="Kyrpides N."/>
            <person name="Mavromatis K."/>
            <person name="Ivanova N."/>
            <person name="Brettin T."/>
            <person name="Detter J.C."/>
            <person name="Han C."/>
            <person name="Larimer F."/>
            <person name="Land M."/>
            <person name="Hauser L."/>
            <person name="Markowitz V."/>
            <person name="Cheng J.-F."/>
            <person name="Hugenholtz P."/>
            <person name="Woyke T."/>
            <person name="Wu D."/>
            <person name="Gronow S."/>
            <person name="Wellnitz S."/>
            <person name="Brambilla E."/>
            <person name="Klenk H.-P."/>
            <person name="Eisen J.A."/>
        </authorList>
    </citation>
    <scope>NUCLEOTIDE SEQUENCE</scope>
    <source>
        <strain evidence="6">DSM 3688</strain>
    </source>
</reference>
<keyword evidence="3 4" id="KW-0326">Glycosidase</keyword>
<name>L0JEZ9_PREDD</name>
<dbReference type="Pfam" id="PF00295">
    <property type="entry name" value="Glyco_hydro_28"/>
    <property type="match status" value="1"/>
</dbReference>
<proteinExistence type="inferred from homology"/>
<gene>
    <name evidence="6" type="ordered locus">Prede_1585</name>
</gene>
<feature type="chain" id="PRO_5003944389" evidence="5">
    <location>
        <begin position="47"/>
        <end position="526"/>
    </location>
</feature>
<keyword evidence="5" id="KW-0732">Signal</keyword>
<keyword evidence="2 4" id="KW-0378">Hydrolase</keyword>
<evidence type="ECO:0000313" key="6">
    <source>
        <dbReference type="EMBL" id="AGB28891.1"/>
    </source>
</evidence>
<evidence type="ECO:0000313" key="7">
    <source>
        <dbReference type="Proteomes" id="UP000010862"/>
    </source>
</evidence>
<dbReference type="SUPFAM" id="SSF51126">
    <property type="entry name" value="Pectin lyase-like"/>
    <property type="match status" value="1"/>
</dbReference>
<evidence type="ECO:0000256" key="3">
    <source>
        <dbReference type="ARBA" id="ARBA00023295"/>
    </source>
</evidence>
<dbReference type="InterPro" id="IPR011050">
    <property type="entry name" value="Pectin_lyase_fold/virulence"/>
</dbReference>
<protein>
    <submittedName>
        <fullName evidence="6">Endopolygalacturonase</fullName>
    </submittedName>
</protein>
<dbReference type="PATRIC" id="fig|908937.9.peg.1672"/>
<dbReference type="HOGENOM" id="CLU_016031_8_4_10"/>
<dbReference type="SMART" id="SM00710">
    <property type="entry name" value="PbH1"/>
    <property type="match status" value="5"/>
</dbReference>
<organism evidence="6 7">
    <name type="scientific">Prevotella dentalis (strain ATCC 49559 / DSM 3688 / JCM 13448 / NCTC 12043 / ES 2772)</name>
    <name type="common">Mitsuokella dentalis</name>
    <dbReference type="NCBI Taxonomy" id="908937"/>
    <lineage>
        <taxon>Bacteria</taxon>
        <taxon>Pseudomonadati</taxon>
        <taxon>Bacteroidota</taxon>
        <taxon>Bacteroidia</taxon>
        <taxon>Bacteroidales</taxon>
        <taxon>Prevotellaceae</taxon>
        <taxon>Prevotella</taxon>
    </lineage>
</organism>
<dbReference type="GO" id="GO:0004650">
    <property type="term" value="F:polygalacturonase activity"/>
    <property type="evidence" value="ECO:0007669"/>
    <property type="project" value="InterPro"/>
</dbReference>
<dbReference type="GO" id="GO:0005975">
    <property type="term" value="P:carbohydrate metabolic process"/>
    <property type="evidence" value="ECO:0007669"/>
    <property type="project" value="InterPro"/>
</dbReference>
<dbReference type="InterPro" id="IPR006626">
    <property type="entry name" value="PbH1"/>
</dbReference>
<dbReference type="InterPro" id="IPR012334">
    <property type="entry name" value="Pectin_lyas_fold"/>
</dbReference>
<dbReference type="Gene3D" id="2.160.20.10">
    <property type="entry name" value="Single-stranded right-handed beta-helix, Pectin lyase-like"/>
    <property type="match status" value="1"/>
</dbReference>
<evidence type="ECO:0000256" key="4">
    <source>
        <dbReference type="RuleBase" id="RU361169"/>
    </source>
</evidence>
<keyword evidence="7" id="KW-1185">Reference proteome</keyword>